<keyword evidence="5" id="KW-0472">Membrane</keyword>
<dbReference type="PANTHER" id="PTHR32468">
    <property type="entry name" value="CATION/H + ANTIPORTER"/>
    <property type="match status" value="1"/>
</dbReference>
<feature type="transmembrane region" description="Helical" evidence="5">
    <location>
        <begin position="194"/>
        <end position="212"/>
    </location>
</feature>
<evidence type="ECO:0000256" key="2">
    <source>
        <dbReference type="ARBA" id="ARBA00022538"/>
    </source>
</evidence>
<dbReference type="GO" id="GO:0006813">
    <property type="term" value="P:potassium ion transport"/>
    <property type="evidence" value="ECO:0007669"/>
    <property type="project" value="UniProtKB-KW"/>
</dbReference>
<keyword evidence="1" id="KW-0813">Transport</keyword>
<keyword evidence="4" id="KW-0406">Ion transport</keyword>
<gene>
    <name evidence="6" type="ORF">M0R45_036824</name>
</gene>
<dbReference type="InterPro" id="IPR050794">
    <property type="entry name" value="CPA2_transporter"/>
</dbReference>
<feature type="transmembrane region" description="Helical" evidence="5">
    <location>
        <begin position="6"/>
        <end position="23"/>
    </location>
</feature>
<proteinExistence type="predicted"/>
<accession>A0AAW1W1T0</accession>
<organism evidence="6 7">
    <name type="scientific">Rubus argutus</name>
    <name type="common">Southern blackberry</name>
    <dbReference type="NCBI Taxonomy" id="59490"/>
    <lineage>
        <taxon>Eukaryota</taxon>
        <taxon>Viridiplantae</taxon>
        <taxon>Streptophyta</taxon>
        <taxon>Embryophyta</taxon>
        <taxon>Tracheophyta</taxon>
        <taxon>Spermatophyta</taxon>
        <taxon>Magnoliopsida</taxon>
        <taxon>eudicotyledons</taxon>
        <taxon>Gunneridae</taxon>
        <taxon>Pentapetalae</taxon>
        <taxon>rosids</taxon>
        <taxon>fabids</taxon>
        <taxon>Rosales</taxon>
        <taxon>Rosaceae</taxon>
        <taxon>Rosoideae</taxon>
        <taxon>Rosoideae incertae sedis</taxon>
        <taxon>Rubus</taxon>
    </lineage>
</organism>
<name>A0AAW1W1T0_RUBAR</name>
<keyword evidence="5" id="KW-0812">Transmembrane</keyword>
<keyword evidence="2" id="KW-0633">Potassium transport</keyword>
<evidence type="ECO:0000256" key="4">
    <source>
        <dbReference type="ARBA" id="ARBA00023065"/>
    </source>
</evidence>
<dbReference type="GO" id="GO:0098662">
    <property type="term" value="P:inorganic cation transmembrane transport"/>
    <property type="evidence" value="ECO:0007669"/>
    <property type="project" value="TreeGrafter"/>
</dbReference>
<keyword evidence="7" id="KW-1185">Reference proteome</keyword>
<evidence type="ECO:0000256" key="1">
    <source>
        <dbReference type="ARBA" id="ARBA00022448"/>
    </source>
</evidence>
<evidence type="ECO:0000313" key="7">
    <source>
        <dbReference type="Proteomes" id="UP001457282"/>
    </source>
</evidence>
<protein>
    <submittedName>
        <fullName evidence="6">Uncharacterized protein</fullName>
    </submittedName>
</protein>
<evidence type="ECO:0000256" key="5">
    <source>
        <dbReference type="SAM" id="Phobius"/>
    </source>
</evidence>
<dbReference type="PANTHER" id="PTHR32468:SF74">
    <property type="entry name" value="CATION_H(+) ANTIPORTER 21-RELATED"/>
    <property type="match status" value="1"/>
</dbReference>
<reference evidence="6 7" key="1">
    <citation type="journal article" date="2023" name="G3 (Bethesda)">
        <title>A chromosome-length genome assembly and annotation of blackberry (Rubus argutus, cv. 'Hillquist').</title>
        <authorList>
            <person name="Bruna T."/>
            <person name="Aryal R."/>
            <person name="Dudchenko O."/>
            <person name="Sargent D.J."/>
            <person name="Mead D."/>
            <person name="Buti M."/>
            <person name="Cavallini A."/>
            <person name="Hytonen T."/>
            <person name="Andres J."/>
            <person name="Pham M."/>
            <person name="Weisz D."/>
            <person name="Mascagni F."/>
            <person name="Usai G."/>
            <person name="Natali L."/>
            <person name="Bassil N."/>
            <person name="Fernandez G.E."/>
            <person name="Lomsadze A."/>
            <person name="Armour M."/>
            <person name="Olukolu B."/>
            <person name="Poorten T."/>
            <person name="Britton C."/>
            <person name="Davik J."/>
            <person name="Ashrafi H."/>
            <person name="Aiden E.L."/>
            <person name="Borodovsky M."/>
            <person name="Worthington M."/>
        </authorList>
    </citation>
    <scope>NUCLEOTIDE SEQUENCE [LARGE SCALE GENOMIC DNA]</scope>
    <source>
        <strain evidence="6">PI 553951</strain>
    </source>
</reference>
<keyword evidence="5" id="KW-1133">Transmembrane helix</keyword>
<dbReference type="GO" id="GO:0012505">
    <property type="term" value="C:endomembrane system"/>
    <property type="evidence" value="ECO:0007669"/>
    <property type="project" value="TreeGrafter"/>
</dbReference>
<sequence length="214" mass="23572">MLVAVWVMTIPIGPFLALIYKSFKSSKQYKHRSIPSLGLETELQIPDQVFAVKLVELTDHRAAVLIVHDACKTNRADGNDEVQSDITSNAFESYAKQEENVSVQALTAVSACATNPLCTDMLGALGEAMMSSGFIENASLLIMQQGAFVDELEKEEKMGYVGETHWAYNLATSRERYRRLFASNPSMALDNQTLAVMLVAVWVMTIPTGPFLSS</sequence>
<dbReference type="GO" id="GO:0006885">
    <property type="term" value="P:regulation of pH"/>
    <property type="evidence" value="ECO:0007669"/>
    <property type="project" value="TreeGrafter"/>
</dbReference>
<comment type="caution">
    <text evidence="6">The sequence shown here is derived from an EMBL/GenBank/DDBJ whole genome shotgun (WGS) entry which is preliminary data.</text>
</comment>
<keyword evidence="3" id="KW-0630">Potassium</keyword>
<dbReference type="AlphaFoldDB" id="A0AAW1W1T0"/>
<evidence type="ECO:0000313" key="6">
    <source>
        <dbReference type="EMBL" id="KAK9912997.1"/>
    </source>
</evidence>
<evidence type="ECO:0000256" key="3">
    <source>
        <dbReference type="ARBA" id="ARBA00022958"/>
    </source>
</evidence>
<dbReference type="EMBL" id="JBEDUW010000007">
    <property type="protein sequence ID" value="KAK9912997.1"/>
    <property type="molecule type" value="Genomic_DNA"/>
</dbReference>
<dbReference type="Proteomes" id="UP001457282">
    <property type="component" value="Unassembled WGS sequence"/>
</dbReference>